<dbReference type="RefSeq" id="WP_378616026.1">
    <property type="nucleotide sequence ID" value="NZ_JBHSAX010000023.1"/>
</dbReference>
<evidence type="ECO:0000256" key="1">
    <source>
        <dbReference type="ARBA" id="ARBA00006484"/>
    </source>
</evidence>
<dbReference type="PANTHER" id="PTHR43669:SF3">
    <property type="entry name" value="ALCOHOL DEHYDROGENASE, PUTATIVE (AFU_ORTHOLOGUE AFUA_3G03445)-RELATED"/>
    <property type="match status" value="1"/>
</dbReference>
<dbReference type="InterPro" id="IPR002347">
    <property type="entry name" value="SDR_fam"/>
</dbReference>
<evidence type="ECO:0000256" key="2">
    <source>
        <dbReference type="ARBA" id="ARBA00023002"/>
    </source>
</evidence>
<dbReference type="PANTHER" id="PTHR43669">
    <property type="entry name" value="5-KETO-D-GLUCONATE 5-REDUCTASE"/>
    <property type="match status" value="1"/>
</dbReference>
<dbReference type="InterPro" id="IPR036291">
    <property type="entry name" value="NAD(P)-bd_dom_sf"/>
</dbReference>
<organism evidence="3 4">
    <name type="scientific">Nocardia jiangsuensis</name>
    <dbReference type="NCBI Taxonomy" id="1691563"/>
    <lineage>
        <taxon>Bacteria</taxon>
        <taxon>Bacillati</taxon>
        <taxon>Actinomycetota</taxon>
        <taxon>Actinomycetes</taxon>
        <taxon>Mycobacteriales</taxon>
        <taxon>Nocardiaceae</taxon>
        <taxon>Nocardia</taxon>
    </lineage>
</organism>
<sequence length="182" mass="19634">MTHNASASPDSVALVTGGTSGIGLAVARRLLDEGALVVITGRDEHRLAAATAELGERALPVRADVAELGDLTALTEHIRDRFGRLDVLFANAGIAAIRPVTEVTPVELDEFVAVTLRACTSRCGRRFRCSRRAVPWSSTPRGRGCAAWWPPLRARSAERYPEFRSAVASPFMVSRIPRLTSS</sequence>
<evidence type="ECO:0000313" key="4">
    <source>
        <dbReference type="Proteomes" id="UP001595696"/>
    </source>
</evidence>
<dbReference type="SUPFAM" id="SSF51735">
    <property type="entry name" value="NAD(P)-binding Rossmann-fold domains"/>
    <property type="match status" value="1"/>
</dbReference>
<dbReference type="GO" id="GO:0016491">
    <property type="term" value="F:oxidoreductase activity"/>
    <property type="evidence" value="ECO:0007669"/>
    <property type="project" value="UniProtKB-KW"/>
</dbReference>
<gene>
    <name evidence="3" type="ORF">ACFO0B_27860</name>
</gene>
<comment type="similarity">
    <text evidence="1">Belongs to the short-chain dehydrogenases/reductases (SDR) family.</text>
</comment>
<comment type="caution">
    <text evidence="3">The sequence shown here is derived from an EMBL/GenBank/DDBJ whole genome shotgun (WGS) entry which is preliminary data.</text>
</comment>
<dbReference type="Gene3D" id="3.40.50.720">
    <property type="entry name" value="NAD(P)-binding Rossmann-like Domain"/>
    <property type="match status" value="1"/>
</dbReference>
<dbReference type="CDD" id="cd05233">
    <property type="entry name" value="SDR_c"/>
    <property type="match status" value="1"/>
</dbReference>
<protein>
    <submittedName>
        <fullName evidence="3">SDR family oxidoreductase</fullName>
        <ecNumber evidence="3">1.-.-.-</ecNumber>
    </submittedName>
</protein>
<accession>A0ABV8E134</accession>
<proteinExistence type="inferred from homology"/>
<keyword evidence="4" id="KW-1185">Reference proteome</keyword>
<dbReference type="PRINTS" id="PR00081">
    <property type="entry name" value="GDHRDH"/>
</dbReference>
<name>A0ABV8E134_9NOCA</name>
<keyword evidence="2 3" id="KW-0560">Oxidoreductase</keyword>
<dbReference type="EC" id="1.-.-.-" evidence="3"/>
<dbReference type="EMBL" id="JBHSAX010000023">
    <property type="protein sequence ID" value="MFC3965823.1"/>
    <property type="molecule type" value="Genomic_DNA"/>
</dbReference>
<evidence type="ECO:0000313" key="3">
    <source>
        <dbReference type="EMBL" id="MFC3965823.1"/>
    </source>
</evidence>
<dbReference type="Proteomes" id="UP001595696">
    <property type="component" value="Unassembled WGS sequence"/>
</dbReference>
<reference evidence="4" key="1">
    <citation type="journal article" date="2019" name="Int. J. Syst. Evol. Microbiol.">
        <title>The Global Catalogue of Microorganisms (GCM) 10K type strain sequencing project: providing services to taxonomists for standard genome sequencing and annotation.</title>
        <authorList>
            <consortium name="The Broad Institute Genomics Platform"/>
            <consortium name="The Broad Institute Genome Sequencing Center for Infectious Disease"/>
            <person name="Wu L."/>
            <person name="Ma J."/>
        </authorList>
    </citation>
    <scope>NUCLEOTIDE SEQUENCE [LARGE SCALE GENOMIC DNA]</scope>
    <source>
        <strain evidence="4">CGMCC 4.7330</strain>
    </source>
</reference>
<dbReference type="Pfam" id="PF00106">
    <property type="entry name" value="adh_short"/>
    <property type="match status" value="1"/>
</dbReference>